<dbReference type="eggNOG" id="ENOG502T752">
    <property type="taxonomic scope" value="Eukaryota"/>
</dbReference>
<proteinExistence type="predicted"/>
<dbReference type="Proteomes" id="UP000008792">
    <property type="component" value="Unassembled WGS sequence"/>
</dbReference>
<keyword evidence="1" id="KW-0732">Signal</keyword>
<dbReference type="InterPro" id="IPR031931">
    <property type="entry name" value="DUF4768"/>
</dbReference>
<reference evidence="2 3" key="1">
    <citation type="journal article" date="2007" name="Nature">
        <title>Evolution of genes and genomes on the Drosophila phylogeny.</title>
        <authorList>
            <consortium name="Drosophila 12 Genomes Consortium"/>
            <person name="Clark A.G."/>
            <person name="Eisen M.B."/>
            <person name="Smith D.R."/>
            <person name="Bergman C.M."/>
            <person name="Oliver B."/>
            <person name="Markow T.A."/>
            <person name="Kaufman T.C."/>
            <person name="Kellis M."/>
            <person name="Gelbart W."/>
            <person name="Iyer V.N."/>
            <person name="Pollard D.A."/>
            <person name="Sackton T.B."/>
            <person name="Larracuente A.M."/>
            <person name="Singh N.D."/>
            <person name="Abad J.P."/>
            <person name="Abt D.N."/>
            <person name="Adryan B."/>
            <person name="Aguade M."/>
            <person name="Akashi H."/>
            <person name="Anderson W.W."/>
            <person name="Aquadro C.F."/>
            <person name="Ardell D.H."/>
            <person name="Arguello R."/>
            <person name="Artieri C.G."/>
            <person name="Barbash D.A."/>
            <person name="Barker D."/>
            <person name="Barsanti P."/>
            <person name="Batterham P."/>
            <person name="Batzoglou S."/>
            <person name="Begun D."/>
            <person name="Bhutkar A."/>
            <person name="Blanco E."/>
            <person name="Bosak S.A."/>
            <person name="Bradley R.K."/>
            <person name="Brand A.D."/>
            <person name="Brent M.R."/>
            <person name="Brooks A.N."/>
            <person name="Brown R.H."/>
            <person name="Butlin R.K."/>
            <person name="Caggese C."/>
            <person name="Calvi B.R."/>
            <person name="Bernardo de Carvalho A."/>
            <person name="Caspi A."/>
            <person name="Castrezana S."/>
            <person name="Celniker S.E."/>
            <person name="Chang J.L."/>
            <person name="Chapple C."/>
            <person name="Chatterji S."/>
            <person name="Chinwalla A."/>
            <person name="Civetta A."/>
            <person name="Clifton S.W."/>
            <person name="Comeron J.M."/>
            <person name="Costello J.C."/>
            <person name="Coyne J.A."/>
            <person name="Daub J."/>
            <person name="David R.G."/>
            <person name="Delcher A.L."/>
            <person name="Delehaunty K."/>
            <person name="Do C.B."/>
            <person name="Ebling H."/>
            <person name="Edwards K."/>
            <person name="Eickbush T."/>
            <person name="Evans J.D."/>
            <person name="Filipski A."/>
            <person name="Findeiss S."/>
            <person name="Freyhult E."/>
            <person name="Fulton L."/>
            <person name="Fulton R."/>
            <person name="Garcia A.C."/>
            <person name="Gardiner A."/>
            <person name="Garfield D.A."/>
            <person name="Garvin B.E."/>
            <person name="Gibson G."/>
            <person name="Gilbert D."/>
            <person name="Gnerre S."/>
            <person name="Godfrey J."/>
            <person name="Good R."/>
            <person name="Gotea V."/>
            <person name="Gravely B."/>
            <person name="Greenberg A.J."/>
            <person name="Griffiths-Jones S."/>
            <person name="Gross S."/>
            <person name="Guigo R."/>
            <person name="Gustafson E.A."/>
            <person name="Haerty W."/>
            <person name="Hahn M.W."/>
            <person name="Halligan D.L."/>
            <person name="Halpern A.L."/>
            <person name="Halter G.M."/>
            <person name="Han M.V."/>
            <person name="Heger A."/>
            <person name="Hillier L."/>
            <person name="Hinrichs A.S."/>
            <person name="Holmes I."/>
            <person name="Hoskins R.A."/>
            <person name="Hubisz M.J."/>
            <person name="Hultmark D."/>
            <person name="Huntley M.A."/>
            <person name="Jaffe D.B."/>
            <person name="Jagadeeshan S."/>
            <person name="Jeck W.R."/>
            <person name="Johnson J."/>
            <person name="Jones C.D."/>
            <person name="Jordan W.C."/>
            <person name="Karpen G.H."/>
            <person name="Kataoka E."/>
            <person name="Keightley P.D."/>
            <person name="Kheradpour P."/>
            <person name="Kirkness E.F."/>
            <person name="Koerich L.B."/>
            <person name="Kristiansen K."/>
            <person name="Kudrna D."/>
            <person name="Kulathinal R.J."/>
            <person name="Kumar S."/>
            <person name="Kwok R."/>
            <person name="Lander E."/>
            <person name="Langley C.H."/>
            <person name="Lapoint R."/>
            <person name="Lazzaro B.P."/>
            <person name="Lee S.J."/>
            <person name="Levesque L."/>
            <person name="Li R."/>
            <person name="Lin C.F."/>
            <person name="Lin M.F."/>
            <person name="Lindblad-Toh K."/>
            <person name="Llopart A."/>
            <person name="Long M."/>
            <person name="Low L."/>
            <person name="Lozovsky E."/>
            <person name="Lu J."/>
            <person name="Luo M."/>
            <person name="Machado C.A."/>
            <person name="Makalowski W."/>
            <person name="Marzo M."/>
            <person name="Matsuda M."/>
            <person name="Matzkin L."/>
            <person name="McAllister B."/>
            <person name="McBride C.S."/>
            <person name="McKernan B."/>
            <person name="McKernan K."/>
            <person name="Mendez-Lago M."/>
            <person name="Minx P."/>
            <person name="Mollenhauer M.U."/>
            <person name="Montooth K."/>
            <person name="Mount S.M."/>
            <person name="Mu X."/>
            <person name="Myers E."/>
            <person name="Negre B."/>
            <person name="Newfeld S."/>
            <person name="Nielsen R."/>
            <person name="Noor M.A."/>
            <person name="O'Grady P."/>
            <person name="Pachter L."/>
            <person name="Papaceit M."/>
            <person name="Parisi M.J."/>
            <person name="Parisi M."/>
            <person name="Parts L."/>
            <person name="Pedersen J.S."/>
            <person name="Pesole G."/>
            <person name="Phillippy A.M."/>
            <person name="Ponting C.P."/>
            <person name="Pop M."/>
            <person name="Porcelli D."/>
            <person name="Powell J.R."/>
            <person name="Prohaska S."/>
            <person name="Pruitt K."/>
            <person name="Puig M."/>
            <person name="Quesneville H."/>
            <person name="Ram K.R."/>
            <person name="Rand D."/>
            <person name="Rasmussen M.D."/>
            <person name="Reed L.K."/>
            <person name="Reenan R."/>
            <person name="Reily A."/>
            <person name="Remington K.A."/>
            <person name="Rieger T.T."/>
            <person name="Ritchie M.G."/>
            <person name="Robin C."/>
            <person name="Rogers Y.H."/>
            <person name="Rohde C."/>
            <person name="Rozas J."/>
            <person name="Rubenfield M.J."/>
            <person name="Ruiz A."/>
            <person name="Russo S."/>
            <person name="Salzberg S.L."/>
            <person name="Sanchez-Gracia A."/>
            <person name="Saranga D.J."/>
            <person name="Sato H."/>
            <person name="Schaeffer S.W."/>
            <person name="Schatz M.C."/>
            <person name="Schlenke T."/>
            <person name="Schwartz R."/>
            <person name="Segarra C."/>
            <person name="Singh R.S."/>
            <person name="Sirot L."/>
            <person name="Sirota M."/>
            <person name="Sisneros N.B."/>
            <person name="Smith C.D."/>
            <person name="Smith T.F."/>
            <person name="Spieth J."/>
            <person name="Stage D.E."/>
            <person name="Stark A."/>
            <person name="Stephan W."/>
            <person name="Strausberg R.L."/>
            <person name="Strempel S."/>
            <person name="Sturgill D."/>
            <person name="Sutton G."/>
            <person name="Sutton G.G."/>
            <person name="Tao W."/>
            <person name="Teichmann S."/>
            <person name="Tobari Y.N."/>
            <person name="Tomimura Y."/>
            <person name="Tsolas J.M."/>
            <person name="Valente V.L."/>
            <person name="Venter E."/>
            <person name="Venter J.C."/>
            <person name="Vicario S."/>
            <person name="Vieira F.G."/>
            <person name="Vilella A.J."/>
            <person name="Villasante A."/>
            <person name="Walenz B."/>
            <person name="Wang J."/>
            <person name="Wasserman M."/>
            <person name="Watts T."/>
            <person name="Wilson D."/>
            <person name="Wilson R.K."/>
            <person name="Wing R.A."/>
            <person name="Wolfner M.F."/>
            <person name="Wong A."/>
            <person name="Wong G.K."/>
            <person name="Wu C.I."/>
            <person name="Wu G."/>
            <person name="Yamamoto D."/>
            <person name="Yang H.P."/>
            <person name="Yang S.P."/>
            <person name="Yorke J.A."/>
            <person name="Yoshida K."/>
            <person name="Zdobnov E."/>
            <person name="Zhang P."/>
            <person name="Zhang Y."/>
            <person name="Zimin A.V."/>
            <person name="Baldwin J."/>
            <person name="Abdouelleil A."/>
            <person name="Abdulkadir J."/>
            <person name="Abebe A."/>
            <person name="Abera B."/>
            <person name="Abreu J."/>
            <person name="Acer S.C."/>
            <person name="Aftuck L."/>
            <person name="Alexander A."/>
            <person name="An P."/>
            <person name="Anderson E."/>
            <person name="Anderson S."/>
            <person name="Arachi H."/>
            <person name="Azer M."/>
            <person name="Bachantsang P."/>
            <person name="Barry A."/>
            <person name="Bayul T."/>
            <person name="Berlin A."/>
            <person name="Bessette D."/>
            <person name="Bloom T."/>
            <person name="Blye J."/>
            <person name="Boguslavskiy L."/>
            <person name="Bonnet C."/>
            <person name="Boukhgalter B."/>
            <person name="Bourzgui I."/>
            <person name="Brown A."/>
            <person name="Cahill P."/>
            <person name="Channer S."/>
            <person name="Cheshatsang Y."/>
            <person name="Chuda L."/>
            <person name="Citroen M."/>
            <person name="Collymore A."/>
            <person name="Cooke P."/>
            <person name="Costello M."/>
            <person name="D'Aco K."/>
            <person name="Daza R."/>
            <person name="De Haan G."/>
            <person name="DeGray S."/>
            <person name="DeMaso C."/>
            <person name="Dhargay N."/>
            <person name="Dooley K."/>
            <person name="Dooley E."/>
            <person name="Doricent M."/>
            <person name="Dorje P."/>
            <person name="Dorjee K."/>
            <person name="Dupes A."/>
            <person name="Elong R."/>
            <person name="Falk J."/>
            <person name="Farina A."/>
            <person name="Faro S."/>
            <person name="Ferguson D."/>
            <person name="Fisher S."/>
            <person name="Foley C.D."/>
            <person name="Franke A."/>
            <person name="Friedrich D."/>
            <person name="Gadbois L."/>
            <person name="Gearin G."/>
            <person name="Gearin C.R."/>
            <person name="Giannoukos G."/>
            <person name="Goode T."/>
            <person name="Graham J."/>
            <person name="Grandbois E."/>
            <person name="Grewal S."/>
            <person name="Gyaltsen K."/>
            <person name="Hafez N."/>
            <person name="Hagos B."/>
            <person name="Hall J."/>
            <person name="Henson C."/>
            <person name="Hollinger A."/>
            <person name="Honan T."/>
            <person name="Huard M.D."/>
            <person name="Hughes L."/>
            <person name="Hurhula B."/>
            <person name="Husby M.E."/>
            <person name="Kamat A."/>
            <person name="Kanga B."/>
            <person name="Kashin S."/>
            <person name="Khazanovich D."/>
            <person name="Kisner P."/>
            <person name="Lance K."/>
            <person name="Lara M."/>
            <person name="Lee W."/>
            <person name="Lennon N."/>
            <person name="Letendre F."/>
            <person name="LeVine R."/>
            <person name="Lipovsky A."/>
            <person name="Liu X."/>
            <person name="Liu J."/>
            <person name="Liu S."/>
            <person name="Lokyitsang T."/>
            <person name="Lokyitsang Y."/>
            <person name="Lubonja R."/>
            <person name="Lui A."/>
            <person name="MacDonald P."/>
            <person name="Magnisalis V."/>
            <person name="Maru K."/>
            <person name="Matthews C."/>
            <person name="McCusker W."/>
            <person name="McDonough S."/>
            <person name="Mehta T."/>
            <person name="Meldrim J."/>
            <person name="Meneus L."/>
            <person name="Mihai O."/>
            <person name="Mihalev A."/>
            <person name="Mihova T."/>
            <person name="Mittelman R."/>
            <person name="Mlenga V."/>
            <person name="Montmayeur A."/>
            <person name="Mulrain L."/>
            <person name="Navidi A."/>
            <person name="Naylor J."/>
            <person name="Negash T."/>
            <person name="Nguyen T."/>
            <person name="Nguyen N."/>
            <person name="Nicol R."/>
            <person name="Norbu C."/>
            <person name="Norbu N."/>
            <person name="Novod N."/>
            <person name="O'Neill B."/>
            <person name="Osman S."/>
            <person name="Markiewicz E."/>
            <person name="Oyono O.L."/>
            <person name="Patti C."/>
            <person name="Phunkhang P."/>
            <person name="Pierre F."/>
            <person name="Priest M."/>
            <person name="Raghuraman S."/>
            <person name="Rege F."/>
            <person name="Reyes R."/>
            <person name="Rise C."/>
            <person name="Rogov P."/>
            <person name="Ross K."/>
            <person name="Ryan E."/>
            <person name="Settipalli S."/>
            <person name="Shea T."/>
            <person name="Sherpa N."/>
            <person name="Shi L."/>
            <person name="Shih D."/>
            <person name="Sparrow T."/>
            <person name="Spaulding J."/>
            <person name="Stalker J."/>
            <person name="Stange-Thomann N."/>
            <person name="Stavropoulos S."/>
            <person name="Stone C."/>
            <person name="Strader C."/>
            <person name="Tesfaye S."/>
            <person name="Thomson T."/>
            <person name="Thoulutsang Y."/>
            <person name="Thoulutsang D."/>
            <person name="Topham K."/>
            <person name="Topping I."/>
            <person name="Tsamla T."/>
            <person name="Vassiliev H."/>
            <person name="Vo A."/>
            <person name="Wangchuk T."/>
            <person name="Wangdi T."/>
            <person name="Weiand M."/>
            <person name="Wilkinson J."/>
            <person name="Wilson A."/>
            <person name="Yadav S."/>
            <person name="Young G."/>
            <person name="Yu Q."/>
            <person name="Zembek L."/>
            <person name="Zhong D."/>
            <person name="Zimmer A."/>
            <person name="Zwirko Z."/>
            <person name="Jaffe D.B."/>
            <person name="Alvarez P."/>
            <person name="Brockman W."/>
            <person name="Butler J."/>
            <person name="Chin C."/>
            <person name="Gnerre S."/>
            <person name="Grabherr M."/>
            <person name="Kleber M."/>
            <person name="Mauceli E."/>
            <person name="MacCallum I."/>
        </authorList>
    </citation>
    <scope>NUCLEOTIDE SEQUENCE [LARGE SCALE GENOMIC DNA]</scope>
    <source>
        <strain evidence="3">Tucson 15010-1051.87</strain>
    </source>
</reference>
<gene>
    <name evidence="2" type="primary">Dvir\GJ22049</name>
    <name evidence="2" type="ORF">Dvir_GJ22049</name>
</gene>
<dbReference type="Pfam" id="PF15989">
    <property type="entry name" value="DUF4768"/>
    <property type="match status" value="1"/>
</dbReference>
<keyword evidence="3" id="KW-1185">Reference proteome</keyword>
<dbReference type="HOGENOM" id="CLU_1715214_0_0_1"/>
<name>B4LIU9_DROVI</name>
<protein>
    <submittedName>
        <fullName evidence="2">Uncharacterized protein</fullName>
    </submittedName>
</protein>
<organism evidence="2 3">
    <name type="scientific">Drosophila virilis</name>
    <name type="common">Fruit fly</name>
    <dbReference type="NCBI Taxonomy" id="7244"/>
    <lineage>
        <taxon>Eukaryota</taxon>
        <taxon>Metazoa</taxon>
        <taxon>Ecdysozoa</taxon>
        <taxon>Arthropoda</taxon>
        <taxon>Hexapoda</taxon>
        <taxon>Insecta</taxon>
        <taxon>Pterygota</taxon>
        <taxon>Neoptera</taxon>
        <taxon>Endopterygota</taxon>
        <taxon>Diptera</taxon>
        <taxon>Brachycera</taxon>
        <taxon>Muscomorpha</taxon>
        <taxon>Ephydroidea</taxon>
        <taxon>Drosophilidae</taxon>
        <taxon>Drosophila</taxon>
    </lineage>
</organism>
<evidence type="ECO:0000313" key="3">
    <source>
        <dbReference type="Proteomes" id="UP000008792"/>
    </source>
</evidence>
<feature type="chain" id="PRO_5006457222" evidence="1">
    <location>
        <begin position="27"/>
        <end position="197"/>
    </location>
</feature>
<accession>B4LIU9</accession>
<evidence type="ECO:0000313" key="2">
    <source>
        <dbReference type="EMBL" id="EDW61452.2"/>
    </source>
</evidence>
<dbReference type="AlphaFoldDB" id="B4LIU9"/>
<evidence type="ECO:0000256" key="1">
    <source>
        <dbReference type="SAM" id="SignalP"/>
    </source>
</evidence>
<sequence>MQFPLKLLLSMAAAFIALNRLPSSWARYLPPPATESVPAANANAMSSTLMDANDSPTSTNSSVVMGVDVDVDDDSLDDGYTATATAAVTARGSDTYTTSVTEAATLEHIRRRREVQCPQDITDINIIHLPCDLDIPDISKYIENLPNQCICAYNARYSSEQDYRNFMILQLEGFFFGQYSERFKRFEVDPHEFDYRM</sequence>
<dbReference type="OrthoDB" id="7844201at2759"/>
<dbReference type="KEGG" id="dvi:6625599"/>
<dbReference type="EMBL" id="CH940648">
    <property type="protein sequence ID" value="EDW61452.2"/>
    <property type="molecule type" value="Genomic_DNA"/>
</dbReference>
<dbReference type="InParanoid" id="B4LIU9"/>
<feature type="signal peptide" evidence="1">
    <location>
        <begin position="1"/>
        <end position="26"/>
    </location>
</feature>